<proteinExistence type="predicted"/>
<dbReference type="AlphaFoldDB" id="A0A6J4LE86"/>
<feature type="region of interest" description="Disordered" evidence="1">
    <location>
        <begin position="697"/>
        <end position="856"/>
    </location>
</feature>
<feature type="compositionally biased region" description="Basic residues" evidence="1">
    <location>
        <begin position="105"/>
        <end position="118"/>
    </location>
</feature>
<feature type="compositionally biased region" description="Basic residues" evidence="1">
    <location>
        <begin position="375"/>
        <end position="385"/>
    </location>
</feature>
<feature type="compositionally biased region" description="Basic residues" evidence="1">
    <location>
        <begin position="134"/>
        <end position="151"/>
    </location>
</feature>
<feature type="non-terminal residue" evidence="2">
    <location>
        <position position="1"/>
    </location>
</feature>
<sequence length="856" mass="91159">ALSEQYAQWRSFREPHPTPVPGGAGRTLRRAGVRRLRRHQRLRRRPRAEPRHGLGHDGRGHHPPRHPDRVSQGQRGDRRGRLRVRPGKGFGQPAAGKAGAPGYRAARRPRAGHQRRGGALRGQVGGSVADGAQGHHRAALPDRRARHRARPARADRGHRQGQHGEPAGGHRLREPGRPPHPGGGPGAGRQLPGREPASRAGGGGRHQRPDPRRGGADDGRLRPRDQHPHHHPARPGGHHRLGDGARRDGTAAHRGRGDFGEQHPGVGPPGGRADHPLVGGPHRPAGDLRHQRAGAAAGHGHGRGVRVRHGRERGGLGGRHAARPLPGAGHRERGGALPDGAAAGRRGQHPHPAGAAGPYPGRHGEPGHRGDGVGHRRGRQLRGRHFAGDAAATSVRAGGRGARGRRCGRPAGERAGDARPDGGVPVAGRHHRRPRVGRAAGVRVQHQLQPGGGAPRHLVGVRLAHQRGIAPVGAGRGLQRRLAAGGQQRRHQHLGGAHPRHRHHAGSPPHPHRGRGAVRRGVQRGKGLGARGGHRPVQRPPAVPGAALGRADPVLHPPHGYGARGHHPHPRPAQGHVVRVQPRHRGVHRLRHPHQRARHRGERAGRGPVARANDHGVPAPAAPHAARPEVRSRHGHPGERLAHPAAGCGALGHPAGPEPQRHQPWAQRHHVRGHEHPAQRHRLRRGGAQLRPRVLLPAPGLQPAGHQPRVLRPPAERVGPGDRAGAERGRVAGRGARQPGVLLRQQPAPGRRHAERVAHGRQRHAPAQLRLPGQRRAAPGLHLGDRRGGAVHRRDRHLQLRDDPAASRARPRDGYGDLGAGARGRPGGGDVRDPPVRADPVGDPAHGPDRRGPAAL</sequence>
<feature type="compositionally biased region" description="Basic residues" evidence="1">
    <location>
        <begin position="27"/>
        <end position="46"/>
    </location>
</feature>
<feature type="non-terminal residue" evidence="2">
    <location>
        <position position="856"/>
    </location>
</feature>
<gene>
    <name evidence="2" type="ORF">AVDCRST_MAG68-2365</name>
</gene>
<evidence type="ECO:0000313" key="2">
    <source>
        <dbReference type="EMBL" id="CAA9330070.1"/>
    </source>
</evidence>
<accession>A0A6J4LE86</accession>
<evidence type="ECO:0000256" key="1">
    <source>
        <dbReference type="SAM" id="MobiDB-lite"/>
    </source>
</evidence>
<feature type="compositionally biased region" description="Basic and acidic residues" evidence="1">
    <location>
        <begin position="207"/>
        <end position="226"/>
    </location>
</feature>
<feature type="compositionally biased region" description="Basic residues" evidence="1">
    <location>
        <begin position="750"/>
        <end position="764"/>
    </location>
</feature>
<feature type="compositionally biased region" description="Basic residues" evidence="1">
    <location>
        <begin position="588"/>
        <end position="601"/>
    </location>
</feature>
<feature type="compositionally biased region" description="Low complexity" evidence="1">
    <location>
        <begin position="350"/>
        <end position="361"/>
    </location>
</feature>
<organism evidence="2">
    <name type="scientific">uncultured Gemmatimonadota bacterium</name>
    <dbReference type="NCBI Taxonomy" id="203437"/>
    <lineage>
        <taxon>Bacteria</taxon>
        <taxon>Pseudomonadati</taxon>
        <taxon>Gemmatimonadota</taxon>
        <taxon>environmental samples</taxon>
    </lineage>
</organism>
<feature type="compositionally biased region" description="Basic residues" evidence="1">
    <location>
        <begin position="488"/>
        <end position="518"/>
    </location>
</feature>
<reference evidence="2" key="1">
    <citation type="submission" date="2020-02" db="EMBL/GenBank/DDBJ databases">
        <authorList>
            <person name="Meier V. D."/>
        </authorList>
    </citation>
    <scope>NUCLEOTIDE SEQUENCE</scope>
    <source>
        <strain evidence="2">AVDCRST_MAG68</strain>
    </source>
</reference>
<name>A0A6J4LE86_9BACT</name>
<feature type="compositionally biased region" description="Basic residues" evidence="1">
    <location>
        <begin position="300"/>
        <end position="311"/>
    </location>
</feature>
<feature type="region of interest" description="Disordered" evidence="1">
    <location>
        <begin position="588"/>
        <end position="642"/>
    </location>
</feature>
<protein>
    <submittedName>
        <fullName evidence="2">Uncharacterized protein</fullName>
    </submittedName>
</protein>
<feature type="compositionally biased region" description="Basic and acidic residues" evidence="1">
    <location>
        <begin position="626"/>
        <end position="642"/>
    </location>
</feature>
<feature type="compositionally biased region" description="Basic and acidic residues" evidence="1">
    <location>
        <begin position="47"/>
        <end position="79"/>
    </location>
</feature>
<feature type="compositionally biased region" description="Basic and acidic residues" evidence="1">
    <location>
        <begin position="846"/>
        <end position="856"/>
    </location>
</feature>
<feature type="compositionally biased region" description="Basic and acidic residues" evidence="1">
    <location>
        <begin position="362"/>
        <end position="374"/>
    </location>
</feature>
<feature type="region of interest" description="Disordered" evidence="1">
    <location>
        <begin position="1"/>
        <end position="440"/>
    </location>
</feature>
<feature type="compositionally biased region" description="Gly residues" evidence="1">
    <location>
        <begin position="816"/>
        <end position="829"/>
    </location>
</feature>
<feature type="compositionally biased region" description="Basic residues" evidence="1">
    <location>
        <begin position="227"/>
        <end position="239"/>
    </location>
</feature>
<dbReference type="EMBL" id="CADCTW010000115">
    <property type="protein sequence ID" value="CAA9330070.1"/>
    <property type="molecule type" value="Genomic_DNA"/>
</dbReference>
<feature type="compositionally biased region" description="Basic and acidic residues" evidence="1">
    <location>
        <begin position="240"/>
        <end position="261"/>
    </location>
</feature>
<feature type="region of interest" description="Disordered" evidence="1">
    <location>
        <begin position="482"/>
        <end position="518"/>
    </location>
</feature>
<feature type="compositionally biased region" description="Basic and acidic residues" evidence="1">
    <location>
        <begin position="797"/>
        <end position="815"/>
    </location>
</feature>
<feature type="compositionally biased region" description="Basic and acidic residues" evidence="1">
    <location>
        <begin position="411"/>
        <end position="420"/>
    </location>
</feature>
<feature type="compositionally biased region" description="Low complexity" evidence="1">
    <location>
        <begin position="91"/>
        <end position="104"/>
    </location>
</feature>